<keyword evidence="2" id="KW-1185">Reference proteome</keyword>
<organism evidence="2 3">
    <name type="scientific">Trichobilharzia regenti</name>
    <name type="common">Nasal bird schistosome</name>
    <dbReference type="NCBI Taxonomy" id="157069"/>
    <lineage>
        <taxon>Eukaryota</taxon>
        <taxon>Metazoa</taxon>
        <taxon>Spiralia</taxon>
        <taxon>Lophotrochozoa</taxon>
        <taxon>Platyhelminthes</taxon>
        <taxon>Trematoda</taxon>
        <taxon>Digenea</taxon>
        <taxon>Strigeidida</taxon>
        <taxon>Schistosomatoidea</taxon>
        <taxon>Schistosomatidae</taxon>
        <taxon>Trichobilharzia</taxon>
    </lineage>
</organism>
<evidence type="ECO:0000313" key="3">
    <source>
        <dbReference type="WBParaSite" id="TREG1_64890.1"/>
    </source>
</evidence>
<dbReference type="Proteomes" id="UP000050795">
    <property type="component" value="Unassembled WGS sequence"/>
</dbReference>
<evidence type="ECO:0000313" key="2">
    <source>
        <dbReference type="Proteomes" id="UP000050795"/>
    </source>
</evidence>
<keyword evidence="1" id="KW-1133">Transmembrane helix</keyword>
<sequence>MKYIYIYRLGIVQNESLRLGSTSNYPTDTVQYTSCNMSKLSCISSKYNWTPTFKVIRHHKLEQRVPVWLLVNELTYFPLLLLLLYVKLISANDYTNLFGRKTFVSGFQVYSSEWNPINLPLDSNNAEISLRLNIPKSNTD</sequence>
<evidence type="ECO:0000256" key="1">
    <source>
        <dbReference type="SAM" id="Phobius"/>
    </source>
</evidence>
<keyword evidence="1" id="KW-0812">Transmembrane</keyword>
<reference evidence="3" key="2">
    <citation type="submission" date="2023-11" db="UniProtKB">
        <authorList>
            <consortium name="WormBaseParasite"/>
        </authorList>
    </citation>
    <scope>IDENTIFICATION</scope>
</reference>
<protein>
    <submittedName>
        <fullName evidence="3">Uncharacterized protein</fullName>
    </submittedName>
</protein>
<dbReference type="AlphaFoldDB" id="A0AA85K1G9"/>
<keyword evidence="1" id="KW-0472">Membrane</keyword>
<accession>A0AA85K1G9</accession>
<reference evidence="2" key="1">
    <citation type="submission" date="2022-06" db="EMBL/GenBank/DDBJ databases">
        <authorList>
            <person name="Berger JAMES D."/>
            <person name="Berger JAMES D."/>
        </authorList>
    </citation>
    <scope>NUCLEOTIDE SEQUENCE [LARGE SCALE GENOMIC DNA]</scope>
</reference>
<dbReference type="WBParaSite" id="TREG1_64890.1">
    <property type="protein sequence ID" value="TREG1_64890.1"/>
    <property type="gene ID" value="TREG1_64890"/>
</dbReference>
<proteinExistence type="predicted"/>
<feature type="transmembrane region" description="Helical" evidence="1">
    <location>
        <begin position="67"/>
        <end position="86"/>
    </location>
</feature>
<name>A0AA85K1G9_TRIRE</name>